<dbReference type="PANTHER" id="PTHR33373:SF20">
    <property type="entry name" value="DUF4050 DOMAIN-CONTAINING PROTEIN"/>
    <property type="match status" value="1"/>
</dbReference>
<dbReference type="PANTHER" id="PTHR33373">
    <property type="entry name" value="OS07G0479600 PROTEIN"/>
    <property type="match status" value="1"/>
</dbReference>
<gene>
    <name evidence="1" type="ORF">H5410_032910</name>
</gene>
<dbReference type="InterPro" id="IPR032675">
    <property type="entry name" value="LRR_dom_sf"/>
</dbReference>
<reference evidence="1 2" key="1">
    <citation type="submission" date="2020-09" db="EMBL/GenBank/DDBJ databases">
        <title>De no assembly of potato wild relative species, Solanum commersonii.</title>
        <authorList>
            <person name="Cho K."/>
        </authorList>
    </citation>
    <scope>NUCLEOTIDE SEQUENCE [LARGE SCALE GENOMIC DNA]</scope>
    <source>
        <strain evidence="1">LZ3.2</strain>
        <tissue evidence="1">Leaf</tissue>
    </source>
</reference>
<sequence>MNSPHVVSVDKPSKGLKVPSKRLRKTSLRDDFWSSSACEMENSTYPSQRSISSISTSNPALDPHSLLLWNQTRQQWCGNKTPQKRASVREPKLSADTSYETLLGTNKLFPQPISLPRNATGLSRLGISGVLLNHCKKLKFFPLVNCFGVEDLNVAFPLVASRCNSLVSLTICNCPGVGNATIDVVGRLCHKLTRIELSGILDITDAGLFALVQICTTNNLVAVNLRGCVNITDESVLAIVGLNGGSLKFLIVDGCKHVTDAILVKISKSCCLLNELDVSKCGITDYGITTLVCSTQLHLWILSLSDCPLLSDKSVSTIVESCTGNL</sequence>
<keyword evidence="2" id="KW-1185">Reference proteome</keyword>
<dbReference type="Proteomes" id="UP000824120">
    <property type="component" value="Chromosome 6"/>
</dbReference>
<accession>A0A9J5YR07</accession>
<comment type="caution">
    <text evidence="1">The sequence shown here is derived from an EMBL/GenBank/DDBJ whole genome shotgun (WGS) entry which is preliminary data.</text>
</comment>
<evidence type="ECO:0000313" key="1">
    <source>
        <dbReference type="EMBL" id="KAG5601540.1"/>
    </source>
</evidence>
<dbReference type="InterPro" id="IPR006553">
    <property type="entry name" value="Leu-rich_rpt_Cys-con_subtyp"/>
</dbReference>
<dbReference type="EMBL" id="JACXVP010000006">
    <property type="protein sequence ID" value="KAG5601540.1"/>
    <property type="molecule type" value="Genomic_DNA"/>
</dbReference>
<dbReference type="OrthoDB" id="550575at2759"/>
<dbReference type="InterPro" id="IPR001611">
    <property type="entry name" value="Leu-rich_rpt"/>
</dbReference>
<dbReference type="AlphaFoldDB" id="A0A9J5YR07"/>
<organism evidence="1 2">
    <name type="scientific">Solanum commersonii</name>
    <name type="common">Commerson's wild potato</name>
    <name type="synonym">Commerson's nightshade</name>
    <dbReference type="NCBI Taxonomy" id="4109"/>
    <lineage>
        <taxon>Eukaryota</taxon>
        <taxon>Viridiplantae</taxon>
        <taxon>Streptophyta</taxon>
        <taxon>Embryophyta</taxon>
        <taxon>Tracheophyta</taxon>
        <taxon>Spermatophyta</taxon>
        <taxon>Magnoliopsida</taxon>
        <taxon>eudicotyledons</taxon>
        <taxon>Gunneridae</taxon>
        <taxon>Pentapetalae</taxon>
        <taxon>asterids</taxon>
        <taxon>lamiids</taxon>
        <taxon>Solanales</taxon>
        <taxon>Solanaceae</taxon>
        <taxon>Solanoideae</taxon>
        <taxon>Solaneae</taxon>
        <taxon>Solanum</taxon>
    </lineage>
</organism>
<proteinExistence type="predicted"/>
<dbReference type="Gene3D" id="3.80.10.10">
    <property type="entry name" value="Ribonuclease Inhibitor"/>
    <property type="match status" value="2"/>
</dbReference>
<evidence type="ECO:0000313" key="2">
    <source>
        <dbReference type="Proteomes" id="UP000824120"/>
    </source>
</evidence>
<dbReference type="SUPFAM" id="SSF52047">
    <property type="entry name" value="RNI-like"/>
    <property type="match status" value="1"/>
</dbReference>
<dbReference type="SMART" id="SM00367">
    <property type="entry name" value="LRR_CC"/>
    <property type="match status" value="6"/>
</dbReference>
<dbReference type="Pfam" id="PF13516">
    <property type="entry name" value="LRR_6"/>
    <property type="match status" value="2"/>
</dbReference>
<name>A0A9J5YR07_SOLCO</name>
<protein>
    <submittedName>
        <fullName evidence="1">Uncharacterized protein</fullName>
    </submittedName>
</protein>